<organism evidence="1 2">
    <name type="scientific">Macrolepiota fuliginosa MF-IS2</name>
    <dbReference type="NCBI Taxonomy" id="1400762"/>
    <lineage>
        <taxon>Eukaryota</taxon>
        <taxon>Fungi</taxon>
        <taxon>Dikarya</taxon>
        <taxon>Basidiomycota</taxon>
        <taxon>Agaricomycotina</taxon>
        <taxon>Agaricomycetes</taxon>
        <taxon>Agaricomycetidae</taxon>
        <taxon>Agaricales</taxon>
        <taxon>Agaricineae</taxon>
        <taxon>Agaricaceae</taxon>
        <taxon>Macrolepiota</taxon>
    </lineage>
</organism>
<name>A0A9P5WXD5_9AGAR</name>
<proteinExistence type="predicted"/>
<dbReference type="AlphaFoldDB" id="A0A9P5WXD5"/>
<accession>A0A9P5WXD5</accession>
<evidence type="ECO:0000313" key="2">
    <source>
        <dbReference type="Proteomes" id="UP000807342"/>
    </source>
</evidence>
<comment type="caution">
    <text evidence="1">The sequence shown here is derived from an EMBL/GenBank/DDBJ whole genome shotgun (WGS) entry which is preliminary data.</text>
</comment>
<dbReference type="OrthoDB" id="2688210at2759"/>
<dbReference type="Proteomes" id="UP000807342">
    <property type="component" value="Unassembled WGS sequence"/>
</dbReference>
<keyword evidence="2" id="KW-1185">Reference proteome</keyword>
<reference evidence="1" key="1">
    <citation type="submission" date="2020-11" db="EMBL/GenBank/DDBJ databases">
        <authorList>
            <consortium name="DOE Joint Genome Institute"/>
            <person name="Ahrendt S."/>
            <person name="Riley R."/>
            <person name="Andreopoulos W."/>
            <person name="Labutti K."/>
            <person name="Pangilinan J."/>
            <person name="Ruiz-Duenas F.J."/>
            <person name="Barrasa J.M."/>
            <person name="Sanchez-Garcia M."/>
            <person name="Camarero S."/>
            <person name="Miyauchi S."/>
            <person name="Serrano A."/>
            <person name="Linde D."/>
            <person name="Babiker R."/>
            <person name="Drula E."/>
            <person name="Ayuso-Fernandez I."/>
            <person name="Pacheco R."/>
            <person name="Padilla G."/>
            <person name="Ferreira P."/>
            <person name="Barriuso J."/>
            <person name="Kellner H."/>
            <person name="Castanera R."/>
            <person name="Alfaro M."/>
            <person name="Ramirez L."/>
            <person name="Pisabarro A.G."/>
            <person name="Kuo A."/>
            <person name="Tritt A."/>
            <person name="Lipzen A."/>
            <person name="He G."/>
            <person name="Yan M."/>
            <person name="Ng V."/>
            <person name="Cullen D."/>
            <person name="Martin F."/>
            <person name="Rosso M.-N."/>
            <person name="Henrissat B."/>
            <person name="Hibbett D."/>
            <person name="Martinez A.T."/>
            <person name="Grigoriev I.V."/>
        </authorList>
    </citation>
    <scope>NUCLEOTIDE SEQUENCE</scope>
    <source>
        <strain evidence="1">MF-IS2</strain>
    </source>
</reference>
<gene>
    <name evidence="1" type="ORF">P691DRAFT_637962</name>
</gene>
<feature type="non-terminal residue" evidence="1">
    <location>
        <position position="1"/>
    </location>
</feature>
<dbReference type="EMBL" id="MU153790">
    <property type="protein sequence ID" value="KAF9439634.1"/>
    <property type="molecule type" value="Genomic_DNA"/>
</dbReference>
<evidence type="ECO:0000313" key="1">
    <source>
        <dbReference type="EMBL" id="KAF9439634.1"/>
    </source>
</evidence>
<sequence>KKKSIQIAPNRMISSNRIPNPSESVLHKLCSFEHVELWHFMIRGCLEGSKVASNINSETLSITCVNNALELLPSHTLAYIKGAIPDQDLPWANMTAAKNCMIKHMLKCTWPQEVIISFMKFYMNLDTHTICSQPHGDQSLLAYQAEAQWDWHHDVLSSKDCSMYDISKISKSHLREIGEEL</sequence>
<feature type="non-terminal residue" evidence="1">
    <location>
        <position position="181"/>
    </location>
</feature>
<protein>
    <submittedName>
        <fullName evidence="1">Uncharacterized protein</fullName>
    </submittedName>
</protein>